<keyword evidence="2" id="KW-1185">Reference proteome</keyword>
<evidence type="ECO:0000313" key="2">
    <source>
        <dbReference type="Proteomes" id="UP000507470"/>
    </source>
</evidence>
<gene>
    <name evidence="1" type="ORF">MCOR_34202</name>
</gene>
<dbReference type="PANTHER" id="PTHR45902:SF1">
    <property type="entry name" value="LATROPHILIN RECEPTOR-LIKE PROTEIN A"/>
    <property type="match status" value="1"/>
</dbReference>
<proteinExistence type="predicted"/>
<name>A0A6J8CWJ1_MYTCO</name>
<protein>
    <recommendedName>
        <fullName evidence="3">SMB domain-containing protein</fullName>
    </recommendedName>
</protein>
<dbReference type="InterPro" id="IPR053231">
    <property type="entry name" value="GPCR_LN-TM7"/>
</dbReference>
<reference evidence="1 2" key="1">
    <citation type="submission" date="2020-06" db="EMBL/GenBank/DDBJ databases">
        <authorList>
            <person name="Li R."/>
            <person name="Bekaert M."/>
        </authorList>
    </citation>
    <scope>NUCLEOTIDE SEQUENCE [LARGE SCALE GENOMIC DNA]</scope>
    <source>
        <strain evidence="2">wild</strain>
    </source>
</reference>
<dbReference type="EMBL" id="CACVKT020006150">
    <property type="protein sequence ID" value="CAC5399981.1"/>
    <property type="molecule type" value="Genomic_DNA"/>
</dbReference>
<sequence>MFLLTYLCNVSVITTTERGNIRNGNAAHISSHSEGPFAVATFDQKMPFFTTRWRISNSLNTFRPKKRSDHSLGTSKDENNINTTIVGVSDIRNYTKLQLTTENGVLYNFNEEGRHYLIDSIMSSAATTQKLSEVTSTNIMLNGVSHAFERKSYLSALTPRTPPISLLDQPKASINDTLLTDVPRPTSNLKLPYPCLAEGSCNITMLMKHKFCKCDQYCSTFNDCCHGNRVEPSLELSRFSKYTTCHHKGHNDIDKKTGYFTITSCPDNYKNSTVITKCRKNDIRNNGPIVAVQSNLLFKNQYCGLCHNYSVFDIFKIKVAINPAVVKEIFKTFLNFSKEERFGYMLSQSYKRGSFYDEIPPESIKPRSCMIFAIDNDAENCNSYVNPVVGIIRGMNPPVYKNTHCVPVGIETVCVGEDYDAFVEGGRHTTFAASVMFIFAPTNTLTATCDEWTKTVG</sequence>
<dbReference type="Proteomes" id="UP000507470">
    <property type="component" value="Unassembled WGS sequence"/>
</dbReference>
<organism evidence="1 2">
    <name type="scientific">Mytilus coruscus</name>
    <name type="common">Sea mussel</name>
    <dbReference type="NCBI Taxonomy" id="42192"/>
    <lineage>
        <taxon>Eukaryota</taxon>
        <taxon>Metazoa</taxon>
        <taxon>Spiralia</taxon>
        <taxon>Lophotrochozoa</taxon>
        <taxon>Mollusca</taxon>
        <taxon>Bivalvia</taxon>
        <taxon>Autobranchia</taxon>
        <taxon>Pteriomorphia</taxon>
        <taxon>Mytilida</taxon>
        <taxon>Mytiloidea</taxon>
        <taxon>Mytilidae</taxon>
        <taxon>Mytilinae</taxon>
        <taxon>Mytilus</taxon>
    </lineage>
</organism>
<evidence type="ECO:0000313" key="1">
    <source>
        <dbReference type="EMBL" id="CAC5399981.1"/>
    </source>
</evidence>
<dbReference type="PANTHER" id="PTHR45902">
    <property type="entry name" value="LATROPHILIN RECEPTOR-LIKE PROTEIN A"/>
    <property type="match status" value="1"/>
</dbReference>
<dbReference type="AlphaFoldDB" id="A0A6J8CWJ1"/>
<evidence type="ECO:0008006" key="3">
    <source>
        <dbReference type="Google" id="ProtNLM"/>
    </source>
</evidence>
<dbReference type="OrthoDB" id="6421278at2759"/>
<accession>A0A6J8CWJ1</accession>